<organism evidence="2">
    <name type="scientific">marine metagenome</name>
    <dbReference type="NCBI Taxonomy" id="408172"/>
    <lineage>
        <taxon>unclassified sequences</taxon>
        <taxon>metagenomes</taxon>
        <taxon>ecological metagenomes</taxon>
    </lineage>
</organism>
<dbReference type="GO" id="GO:0002949">
    <property type="term" value="P:tRNA threonylcarbamoyladenosine modification"/>
    <property type="evidence" value="ECO:0007669"/>
    <property type="project" value="InterPro"/>
</dbReference>
<dbReference type="PANTHER" id="PTHR11735:SF11">
    <property type="entry name" value="TRNA THREONYLCARBAMOYLADENOSINE BIOSYNTHESIS PROTEIN TSAB"/>
    <property type="match status" value="1"/>
</dbReference>
<feature type="domain" description="Gcp-like" evidence="1">
    <location>
        <begin position="36"/>
        <end position="148"/>
    </location>
</feature>
<protein>
    <recommendedName>
        <fullName evidence="1">Gcp-like domain-containing protein</fullName>
    </recommendedName>
</protein>
<name>A0A381VN00_9ZZZZ</name>
<reference evidence="2" key="1">
    <citation type="submission" date="2018-05" db="EMBL/GenBank/DDBJ databases">
        <authorList>
            <person name="Lanie J.A."/>
            <person name="Ng W.-L."/>
            <person name="Kazmierczak K.M."/>
            <person name="Andrzejewski T.M."/>
            <person name="Davidsen T.M."/>
            <person name="Wayne K.J."/>
            <person name="Tettelin H."/>
            <person name="Glass J.I."/>
            <person name="Rusch D."/>
            <person name="Podicherti R."/>
            <person name="Tsui H.-C.T."/>
            <person name="Winkler M.E."/>
        </authorList>
    </citation>
    <scope>NUCLEOTIDE SEQUENCE</scope>
</reference>
<dbReference type="AlphaFoldDB" id="A0A381VN00"/>
<dbReference type="SUPFAM" id="SSF53067">
    <property type="entry name" value="Actin-like ATPase domain"/>
    <property type="match status" value="2"/>
</dbReference>
<gene>
    <name evidence="2" type="ORF">METZ01_LOCUS94544</name>
</gene>
<dbReference type="EMBL" id="UINC01009290">
    <property type="protein sequence ID" value="SVA41690.1"/>
    <property type="molecule type" value="Genomic_DNA"/>
</dbReference>
<dbReference type="Gene3D" id="3.30.420.40">
    <property type="match status" value="2"/>
</dbReference>
<dbReference type="GO" id="GO:0005829">
    <property type="term" value="C:cytosol"/>
    <property type="evidence" value="ECO:0007669"/>
    <property type="project" value="TreeGrafter"/>
</dbReference>
<dbReference type="InterPro" id="IPR022496">
    <property type="entry name" value="T6A_TsaB"/>
</dbReference>
<dbReference type="InterPro" id="IPR000905">
    <property type="entry name" value="Gcp-like_dom"/>
</dbReference>
<proteinExistence type="predicted"/>
<dbReference type="InterPro" id="IPR043129">
    <property type="entry name" value="ATPase_NBD"/>
</dbReference>
<evidence type="ECO:0000313" key="2">
    <source>
        <dbReference type="EMBL" id="SVA41690.1"/>
    </source>
</evidence>
<dbReference type="PANTHER" id="PTHR11735">
    <property type="entry name" value="TRNA N6-ADENOSINE THREONYLCARBAMOYLTRANSFERASE"/>
    <property type="match status" value="1"/>
</dbReference>
<evidence type="ECO:0000259" key="1">
    <source>
        <dbReference type="Pfam" id="PF00814"/>
    </source>
</evidence>
<dbReference type="Pfam" id="PF00814">
    <property type="entry name" value="TsaD"/>
    <property type="match status" value="1"/>
</dbReference>
<dbReference type="NCBIfam" id="TIGR03725">
    <property type="entry name" value="T6A_YeaZ"/>
    <property type="match status" value="1"/>
</dbReference>
<sequence length="235" mass="25125">MILMGIDSSIPQASIALLKDGKVLNQAEVGTNATASNQVLFLIDKVLTSSGVNLQDLDGFCLTTGPGSFTGLRVGASILKGLLLATSKPFVKIDTLEALALQAMPTGNKVCAILDARKKEVYTASFCGNGGILERLTPDRALTPSRLCQEITEPTIFVGTGLNSYGPFLRSQLGGNFIPTQSKCTDTVAACAARLAQNCFENKKTTNLDELTIKYVRKSEAELKFKEKESSKRGI</sequence>
<dbReference type="CDD" id="cd24032">
    <property type="entry name" value="ASKHA_NBD_TsaB"/>
    <property type="match status" value="1"/>
</dbReference>
<accession>A0A381VN00</accession>